<proteinExistence type="predicted"/>
<name>A0AA88DN90_FICCA</name>
<feature type="compositionally biased region" description="Polar residues" evidence="1">
    <location>
        <begin position="28"/>
        <end position="40"/>
    </location>
</feature>
<sequence length="218" mass="24469">MRKTDKKSIRKMIAREESPEVELFPTPAQVSKETQETLPLQDSPAAPTRRALHKNSTTEESLEANAPPLLSGKLLYMRKQVLNSRAKKTQARQPYLELMLGVGLTRKRMEKLEEVEHATPLPSTNVKEDALTRVLGPEKHGRLRGIGKEVSLSKLSFMWERDEPLNSLEEKYEKVLEQLIHMNGLVNLFMKNQSSSDKSGSEAKAPAPVPMVTTLGSN</sequence>
<evidence type="ECO:0000313" key="2">
    <source>
        <dbReference type="EMBL" id="GMN58270.1"/>
    </source>
</evidence>
<comment type="caution">
    <text evidence="2">The sequence shown here is derived from an EMBL/GenBank/DDBJ whole genome shotgun (WGS) entry which is preliminary data.</text>
</comment>
<feature type="compositionally biased region" description="Basic residues" evidence="1">
    <location>
        <begin position="1"/>
        <end position="12"/>
    </location>
</feature>
<keyword evidence="3" id="KW-1185">Reference proteome</keyword>
<dbReference type="Proteomes" id="UP001187192">
    <property type="component" value="Unassembled WGS sequence"/>
</dbReference>
<dbReference type="AlphaFoldDB" id="A0AA88DN90"/>
<reference evidence="2" key="1">
    <citation type="submission" date="2023-07" db="EMBL/GenBank/DDBJ databases">
        <title>draft genome sequence of fig (Ficus carica).</title>
        <authorList>
            <person name="Takahashi T."/>
            <person name="Nishimura K."/>
        </authorList>
    </citation>
    <scope>NUCLEOTIDE SEQUENCE</scope>
</reference>
<gene>
    <name evidence="2" type="ORF">TIFTF001_027369</name>
</gene>
<evidence type="ECO:0000313" key="3">
    <source>
        <dbReference type="Proteomes" id="UP001187192"/>
    </source>
</evidence>
<accession>A0AA88DN90</accession>
<feature type="region of interest" description="Disordered" evidence="1">
    <location>
        <begin position="193"/>
        <end position="218"/>
    </location>
</feature>
<protein>
    <submittedName>
        <fullName evidence="2">Uncharacterized protein</fullName>
    </submittedName>
</protein>
<organism evidence="2 3">
    <name type="scientific">Ficus carica</name>
    <name type="common">Common fig</name>
    <dbReference type="NCBI Taxonomy" id="3494"/>
    <lineage>
        <taxon>Eukaryota</taxon>
        <taxon>Viridiplantae</taxon>
        <taxon>Streptophyta</taxon>
        <taxon>Embryophyta</taxon>
        <taxon>Tracheophyta</taxon>
        <taxon>Spermatophyta</taxon>
        <taxon>Magnoliopsida</taxon>
        <taxon>eudicotyledons</taxon>
        <taxon>Gunneridae</taxon>
        <taxon>Pentapetalae</taxon>
        <taxon>rosids</taxon>
        <taxon>fabids</taxon>
        <taxon>Rosales</taxon>
        <taxon>Moraceae</taxon>
        <taxon>Ficeae</taxon>
        <taxon>Ficus</taxon>
    </lineage>
</organism>
<dbReference type="EMBL" id="BTGU01000076">
    <property type="protein sequence ID" value="GMN58270.1"/>
    <property type="molecule type" value="Genomic_DNA"/>
</dbReference>
<evidence type="ECO:0000256" key="1">
    <source>
        <dbReference type="SAM" id="MobiDB-lite"/>
    </source>
</evidence>
<feature type="region of interest" description="Disordered" evidence="1">
    <location>
        <begin position="1"/>
        <end position="62"/>
    </location>
</feature>